<keyword evidence="5" id="KW-1185">Reference proteome</keyword>
<comment type="caution">
    <text evidence="4">The sequence shown here is derived from an EMBL/GenBank/DDBJ whole genome shotgun (WGS) entry which is preliminary data.</text>
</comment>
<protein>
    <recommendedName>
        <fullName evidence="2">Profilin</fullName>
    </recommendedName>
</protein>
<name>A0AA36CXF7_9BILA</name>
<dbReference type="Proteomes" id="UP001177023">
    <property type="component" value="Unassembled WGS sequence"/>
</dbReference>
<reference evidence="4" key="1">
    <citation type="submission" date="2023-06" db="EMBL/GenBank/DDBJ databases">
        <authorList>
            <person name="Delattre M."/>
        </authorList>
    </citation>
    <scope>NUCLEOTIDE SEQUENCE</scope>
    <source>
        <strain evidence="4">AF72</strain>
    </source>
</reference>
<feature type="signal peptide" evidence="3">
    <location>
        <begin position="1"/>
        <end position="15"/>
    </location>
</feature>
<dbReference type="AlphaFoldDB" id="A0AA36CXF7"/>
<dbReference type="InterPro" id="IPR036140">
    <property type="entry name" value="PFN_sf"/>
</dbReference>
<dbReference type="GO" id="GO:0003779">
    <property type="term" value="F:actin binding"/>
    <property type="evidence" value="ECO:0007669"/>
    <property type="project" value="UniProtKB-KW"/>
</dbReference>
<dbReference type="InterPro" id="IPR005455">
    <property type="entry name" value="PFN_euk"/>
</dbReference>
<gene>
    <name evidence="4" type="ORF">MSPICULIGERA_LOCUS13976</name>
</gene>
<organism evidence="4 5">
    <name type="scientific">Mesorhabditis spiculigera</name>
    <dbReference type="NCBI Taxonomy" id="96644"/>
    <lineage>
        <taxon>Eukaryota</taxon>
        <taxon>Metazoa</taxon>
        <taxon>Ecdysozoa</taxon>
        <taxon>Nematoda</taxon>
        <taxon>Chromadorea</taxon>
        <taxon>Rhabditida</taxon>
        <taxon>Rhabditina</taxon>
        <taxon>Rhabditomorpha</taxon>
        <taxon>Rhabditoidea</taxon>
        <taxon>Rhabditidae</taxon>
        <taxon>Mesorhabditinae</taxon>
        <taxon>Mesorhabditis</taxon>
    </lineage>
</organism>
<dbReference type="SUPFAM" id="SSF55770">
    <property type="entry name" value="Profilin (actin-binding protein)"/>
    <property type="match status" value="1"/>
</dbReference>
<feature type="chain" id="PRO_5041240717" description="Profilin" evidence="3">
    <location>
        <begin position="16"/>
        <end position="150"/>
    </location>
</feature>
<comment type="similarity">
    <text evidence="1 2">Belongs to the profilin family.</text>
</comment>
<evidence type="ECO:0000313" key="5">
    <source>
        <dbReference type="Proteomes" id="UP001177023"/>
    </source>
</evidence>
<sequence>MNFYLLLLFFGLASSANLWVDLWANHLKHGLMRYGKLQTAAIISLQNGALVAGPAGVKLTNLEGRELASHFAENKYWETKNGNVTVFGKNYEVTKYDYPDKILAKGDVDAVILAKNKMTLVIAVYNYLTSAAEAEKLVGDFVEYIRTLGY</sequence>
<keyword evidence="2" id="KW-0009">Actin-binding</keyword>
<evidence type="ECO:0000256" key="2">
    <source>
        <dbReference type="RuleBase" id="RU003909"/>
    </source>
</evidence>
<evidence type="ECO:0000256" key="3">
    <source>
        <dbReference type="SAM" id="SignalP"/>
    </source>
</evidence>
<evidence type="ECO:0000256" key="1">
    <source>
        <dbReference type="ARBA" id="ARBA00010058"/>
    </source>
</evidence>
<proteinExistence type="inferred from homology"/>
<dbReference type="SMART" id="SM00392">
    <property type="entry name" value="PROF"/>
    <property type="match status" value="1"/>
</dbReference>
<dbReference type="Gene3D" id="3.30.450.30">
    <property type="entry name" value="Dynein light chain 2a, cytoplasmic"/>
    <property type="match status" value="1"/>
</dbReference>
<dbReference type="EMBL" id="CATQJA010002640">
    <property type="protein sequence ID" value="CAJ0575667.1"/>
    <property type="molecule type" value="Genomic_DNA"/>
</dbReference>
<keyword evidence="3" id="KW-0732">Signal</keyword>
<feature type="non-terminal residue" evidence="4">
    <location>
        <position position="1"/>
    </location>
</feature>
<evidence type="ECO:0000313" key="4">
    <source>
        <dbReference type="EMBL" id="CAJ0575667.1"/>
    </source>
</evidence>
<accession>A0AA36CXF7</accession>
<dbReference type="InterPro" id="IPR048278">
    <property type="entry name" value="PFN"/>
</dbReference>
<dbReference type="Pfam" id="PF00235">
    <property type="entry name" value="Profilin"/>
    <property type="match status" value="1"/>
</dbReference>